<evidence type="ECO:0000256" key="1">
    <source>
        <dbReference type="SAM" id="Phobius"/>
    </source>
</evidence>
<comment type="caution">
    <text evidence="3">The sequence shown here is derived from an EMBL/GenBank/DDBJ whole genome shotgun (WGS) entry which is preliminary data.</text>
</comment>
<dbReference type="AlphaFoldDB" id="A0A4Q7LY04"/>
<dbReference type="EMBL" id="SGWX01000001">
    <property type="protein sequence ID" value="RZS60005.1"/>
    <property type="molecule type" value="Genomic_DNA"/>
</dbReference>
<protein>
    <submittedName>
        <fullName evidence="3">Uncharacterized protein DUF4129</fullName>
    </submittedName>
</protein>
<keyword evidence="4" id="KW-1185">Reference proteome</keyword>
<feature type="domain" description="Protein-glutamine gamma-glutamyltransferase-like C-terminal" evidence="2">
    <location>
        <begin position="134"/>
        <end position="202"/>
    </location>
</feature>
<organism evidence="3 4">
    <name type="scientific">Xylanimonas ulmi</name>
    <dbReference type="NCBI Taxonomy" id="228973"/>
    <lineage>
        <taxon>Bacteria</taxon>
        <taxon>Bacillati</taxon>
        <taxon>Actinomycetota</taxon>
        <taxon>Actinomycetes</taxon>
        <taxon>Micrococcales</taxon>
        <taxon>Promicromonosporaceae</taxon>
        <taxon>Xylanimonas</taxon>
    </lineage>
</organism>
<reference evidence="3 4" key="1">
    <citation type="submission" date="2019-02" db="EMBL/GenBank/DDBJ databases">
        <title>Sequencing the genomes of 1000 actinobacteria strains.</title>
        <authorList>
            <person name="Klenk H.-P."/>
        </authorList>
    </citation>
    <scope>NUCLEOTIDE SEQUENCE [LARGE SCALE GENOMIC DNA]</scope>
    <source>
        <strain evidence="3 4">DSM 16932</strain>
    </source>
</reference>
<gene>
    <name evidence="3" type="ORF">EV386_0245</name>
</gene>
<keyword evidence="1" id="KW-0472">Membrane</keyword>
<evidence type="ECO:0000313" key="3">
    <source>
        <dbReference type="EMBL" id="RZS60005.1"/>
    </source>
</evidence>
<keyword evidence="1" id="KW-1133">Transmembrane helix</keyword>
<evidence type="ECO:0000313" key="4">
    <source>
        <dbReference type="Proteomes" id="UP000293852"/>
    </source>
</evidence>
<dbReference type="RefSeq" id="WP_242607775.1">
    <property type="nucleotide sequence ID" value="NZ_SGWX01000001.1"/>
</dbReference>
<proteinExistence type="predicted"/>
<feature type="transmembrane region" description="Helical" evidence="1">
    <location>
        <begin position="65"/>
        <end position="86"/>
    </location>
</feature>
<dbReference type="Pfam" id="PF13559">
    <property type="entry name" value="DUF4129"/>
    <property type="match status" value="1"/>
</dbReference>
<dbReference type="InterPro" id="IPR025403">
    <property type="entry name" value="TgpA-like_C"/>
</dbReference>
<evidence type="ECO:0000259" key="2">
    <source>
        <dbReference type="Pfam" id="PF13559"/>
    </source>
</evidence>
<dbReference type="Proteomes" id="UP000293852">
    <property type="component" value="Unassembled WGS sequence"/>
</dbReference>
<keyword evidence="1" id="KW-0812">Transmembrane</keyword>
<name>A0A4Q7LY04_9MICO</name>
<accession>A0A4Q7LY04</accession>
<sequence length="219" mass="23167">MLAGAWGGMVLTDVPVTPDRDTARRWLVEELAHPEYATPPSLLERLWRWFTGLFDTLDPIAAPPWQVLLGAVVVVVLVLLVARWVAGPVRLARTRRVAGPVVLDDDTRTAAQLRAAADAAAARGDWAAAVADGFRAVVRGLEERAALDERPGRTAQEAAAAAGARLPAHAAALRTAATLFDDVVYGAHGASAADAASMRELDAHVRAARLSPAALRGPR</sequence>